<proteinExistence type="inferred from homology"/>
<dbReference type="InterPro" id="IPR005238">
    <property type="entry name" value="ComB-like"/>
</dbReference>
<evidence type="ECO:0000313" key="7">
    <source>
        <dbReference type="EMBL" id="SUS05211.1"/>
    </source>
</evidence>
<evidence type="ECO:0000256" key="4">
    <source>
        <dbReference type="ARBA" id="ARBA00022801"/>
    </source>
</evidence>
<comment type="catalytic activity">
    <reaction evidence="6">
        <text>(2R)-O-phospho-3-sulfolactate + H2O = (2R)-3-sulfolactate + phosphate</text>
        <dbReference type="Rhea" id="RHEA:23416"/>
        <dbReference type="ChEBI" id="CHEBI:15377"/>
        <dbReference type="ChEBI" id="CHEBI:15597"/>
        <dbReference type="ChEBI" id="CHEBI:43474"/>
        <dbReference type="ChEBI" id="CHEBI:58738"/>
        <dbReference type="EC" id="3.1.3.71"/>
    </reaction>
</comment>
<keyword evidence="4 7" id="KW-0378">Hydrolase</keyword>
<evidence type="ECO:0000256" key="5">
    <source>
        <dbReference type="ARBA" id="ARBA00022842"/>
    </source>
</evidence>
<accession>A0A380TB98</accession>
<dbReference type="InterPro" id="IPR036702">
    <property type="entry name" value="ComB-like_sf"/>
</dbReference>
<dbReference type="PANTHER" id="PTHR37311">
    <property type="entry name" value="2-PHOSPHOSULFOLACTATE PHOSPHATASE-RELATED"/>
    <property type="match status" value="1"/>
</dbReference>
<dbReference type="Gene3D" id="3.90.1560.10">
    <property type="entry name" value="ComB-like"/>
    <property type="match status" value="1"/>
</dbReference>
<organism evidence="7">
    <name type="scientific">metagenome</name>
    <dbReference type="NCBI Taxonomy" id="256318"/>
    <lineage>
        <taxon>unclassified sequences</taxon>
        <taxon>metagenomes</taxon>
    </lineage>
</organism>
<evidence type="ECO:0000256" key="2">
    <source>
        <dbReference type="ARBA" id="ARBA00009997"/>
    </source>
</evidence>
<keyword evidence="5" id="KW-0460">Magnesium</keyword>
<dbReference type="GO" id="GO:0050545">
    <property type="term" value="F:sulfopyruvate decarboxylase activity"/>
    <property type="evidence" value="ECO:0007669"/>
    <property type="project" value="TreeGrafter"/>
</dbReference>
<dbReference type="EC" id="3.1.3.71" evidence="3"/>
<name>A0A380TB98_9ZZZZ</name>
<dbReference type="Pfam" id="PF04029">
    <property type="entry name" value="2-ph_phosp"/>
    <property type="match status" value="1"/>
</dbReference>
<protein>
    <recommendedName>
        <fullName evidence="3">2-phosphosulfolactate phosphatase</fullName>
        <ecNumber evidence="3">3.1.3.71</ecNumber>
    </recommendedName>
</protein>
<dbReference type="GO" id="GO:0000287">
    <property type="term" value="F:magnesium ion binding"/>
    <property type="evidence" value="ECO:0007669"/>
    <property type="project" value="InterPro"/>
</dbReference>
<sequence length="236" mass="24955">MRIERLSCLPGAEAARGVAVIIDVFRAFTCAPLLIRLKARALLLEADIARCLSLSGDAVLVGERNEEPIEGFDLPNSPLLILRSDPTRFTGRTVVLRTTSGVAGALVARQKADAVLLASFINARATAAYLRACGASVVSLVAMGTHGETPAAEDERCGDYIESLLGGGSYDHIAAINEILASPSARRFYAADKPYLPAADPAICLQRDLFAHAIRAEADGDWVRAIPQPSGSGTPE</sequence>
<evidence type="ECO:0000256" key="6">
    <source>
        <dbReference type="ARBA" id="ARBA00033711"/>
    </source>
</evidence>
<evidence type="ECO:0000256" key="3">
    <source>
        <dbReference type="ARBA" id="ARBA00012953"/>
    </source>
</evidence>
<dbReference type="AlphaFoldDB" id="A0A380TB98"/>
<dbReference type="PANTHER" id="PTHR37311:SF1">
    <property type="entry name" value="2-PHOSPHOSULFOLACTATE PHOSPHATASE-RELATED"/>
    <property type="match status" value="1"/>
</dbReference>
<reference evidence="7" key="1">
    <citation type="submission" date="2018-07" db="EMBL/GenBank/DDBJ databases">
        <authorList>
            <person name="Quirk P.G."/>
            <person name="Krulwich T.A."/>
        </authorList>
    </citation>
    <scope>NUCLEOTIDE SEQUENCE</scope>
</reference>
<dbReference type="EMBL" id="UIDG01000090">
    <property type="protein sequence ID" value="SUS05211.1"/>
    <property type="molecule type" value="Genomic_DNA"/>
</dbReference>
<comment type="similarity">
    <text evidence="2">Belongs to the ComB family.</text>
</comment>
<evidence type="ECO:0000256" key="1">
    <source>
        <dbReference type="ARBA" id="ARBA00001946"/>
    </source>
</evidence>
<dbReference type="GO" id="GO:0050532">
    <property type="term" value="F:2-phosphosulfolactate phosphatase activity"/>
    <property type="evidence" value="ECO:0007669"/>
    <property type="project" value="UniProtKB-EC"/>
</dbReference>
<gene>
    <name evidence="7" type="ORF">DF3PB_180005</name>
</gene>
<dbReference type="SUPFAM" id="SSF142823">
    <property type="entry name" value="ComB-like"/>
    <property type="match status" value="1"/>
</dbReference>
<comment type="cofactor">
    <cofactor evidence="1">
        <name>Mg(2+)</name>
        <dbReference type="ChEBI" id="CHEBI:18420"/>
    </cofactor>
</comment>